<comment type="caution">
    <text evidence="5">The sequence shown here is derived from an EMBL/GenBank/DDBJ whole genome shotgun (WGS) entry which is preliminary data.</text>
</comment>
<dbReference type="InterPro" id="IPR023214">
    <property type="entry name" value="HAD_sf"/>
</dbReference>
<dbReference type="Gene3D" id="3.40.50.1000">
    <property type="entry name" value="HAD superfamily/HAD-like"/>
    <property type="match status" value="1"/>
</dbReference>
<sequence>MDIKVNKNTVVVFDLDDTLYNELDFLKSAYQSIAQHFEPKDWKPLYSSMFSLYRNKQNVFEALVLKYNIKIETLLEMYRCHEPKIKIFDGALELIHSIKLKNGKIGIVTDGRKNTQLSKIKALGIIDLIDKIVISEEIGTEKPDQANFKLIESAFPKHSYWYIADNLKKDFVAPNELNWQTVALIDNGMNIHYNSYKYLDQIHQPQGFVLSLAELNII</sequence>
<keyword evidence="4" id="KW-0460">Magnesium</keyword>
<proteinExistence type="predicted"/>
<dbReference type="InterPro" id="IPR041492">
    <property type="entry name" value="HAD_2"/>
</dbReference>
<dbReference type="EC" id="3.1.3.-" evidence="5"/>
<evidence type="ECO:0000313" key="5">
    <source>
        <dbReference type="EMBL" id="MFC0605720.1"/>
    </source>
</evidence>
<evidence type="ECO:0000256" key="3">
    <source>
        <dbReference type="ARBA" id="ARBA00022801"/>
    </source>
</evidence>
<dbReference type="SUPFAM" id="SSF56784">
    <property type="entry name" value="HAD-like"/>
    <property type="match status" value="1"/>
</dbReference>
<dbReference type="Gene3D" id="1.10.150.520">
    <property type="match status" value="1"/>
</dbReference>
<dbReference type="PANTHER" id="PTHR46470">
    <property type="entry name" value="N-ACYLNEURAMINATE-9-PHOSPHATASE"/>
    <property type="match status" value="1"/>
</dbReference>
<evidence type="ECO:0000256" key="2">
    <source>
        <dbReference type="ARBA" id="ARBA00022723"/>
    </source>
</evidence>
<dbReference type="InterPro" id="IPR006439">
    <property type="entry name" value="HAD-SF_hydro_IA"/>
</dbReference>
<dbReference type="PANTHER" id="PTHR46470:SF2">
    <property type="entry name" value="GLYCERALDEHYDE 3-PHOSPHATE PHOSPHATASE"/>
    <property type="match status" value="1"/>
</dbReference>
<comment type="cofactor">
    <cofactor evidence="1">
        <name>Mg(2+)</name>
        <dbReference type="ChEBI" id="CHEBI:18420"/>
    </cofactor>
</comment>
<evidence type="ECO:0000256" key="1">
    <source>
        <dbReference type="ARBA" id="ARBA00001946"/>
    </source>
</evidence>
<dbReference type="SFLD" id="SFLDS00003">
    <property type="entry name" value="Haloacid_Dehalogenase"/>
    <property type="match status" value="1"/>
</dbReference>
<reference evidence="5 6" key="1">
    <citation type="submission" date="2024-09" db="EMBL/GenBank/DDBJ databases">
        <authorList>
            <person name="Sun Q."/>
            <person name="Mori K."/>
        </authorList>
    </citation>
    <scope>NUCLEOTIDE SEQUENCE [LARGE SCALE GENOMIC DNA]</scope>
    <source>
        <strain evidence="5 6">NCAIM B.02481</strain>
    </source>
</reference>
<evidence type="ECO:0000256" key="4">
    <source>
        <dbReference type="ARBA" id="ARBA00022842"/>
    </source>
</evidence>
<dbReference type="GO" id="GO:0016787">
    <property type="term" value="F:hydrolase activity"/>
    <property type="evidence" value="ECO:0007669"/>
    <property type="project" value="UniProtKB-KW"/>
</dbReference>
<evidence type="ECO:0000313" key="6">
    <source>
        <dbReference type="Proteomes" id="UP001589832"/>
    </source>
</evidence>
<gene>
    <name evidence="5" type="ORF">ACFFGA_14210</name>
</gene>
<keyword evidence="2" id="KW-0479">Metal-binding</keyword>
<dbReference type="InterPro" id="IPR051400">
    <property type="entry name" value="HAD-like_hydrolase"/>
</dbReference>
<name>A0ABV6QBS5_9FLAO</name>
<organism evidence="5 6">
    <name type="scientific">Winogradskyella pulchriflava</name>
    <dbReference type="NCBI Taxonomy" id="1110688"/>
    <lineage>
        <taxon>Bacteria</taxon>
        <taxon>Pseudomonadati</taxon>
        <taxon>Bacteroidota</taxon>
        <taxon>Flavobacteriia</taxon>
        <taxon>Flavobacteriales</taxon>
        <taxon>Flavobacteriaceae</taxon>
        <taxon>Winogradskyella</taxon>
    </lineage>
</organism>
<keyword evidence="6" id="KW-1185">Reference proteome</keyword>
<dbReference type="RefSeq" id="WP_386064993.1">
    <property type="nucleotide sequence ID" value="NZ_JBHLTQ010000007.1"/>
</dbReference>
<dbReference type="Pfam" id="PF13419">
    <property type="entry name" value="HAD_2"/>
    <property type="match status" value="1"/>
</dbReference>
<accession>A0ABV6QBS5</accession>
<dbReference type="SFLD" id="SFLDG01129">
    <property type="entry name" value="C1.5:_HAD__Beta-PGM__Phosphata"/>
    <property type="match status" value="1"/>
</dbReference>
<protein>
    <submittedName>
        <fullName evidence="5">HAD family hydrolase</fullName>
        <ecNumber evidence="5">3.1.3.-</ecNumber>
    </submittedName>
</protein>
<dbReference type="EMBL" id="JBHLTQ010000007">
    <property type="protein sequence ID" value="MFC0605720.1"/>
    <property type="molecule type" value="Genomic_DNA"/>
</dbReference>
<dbReference type="NCBIfam" id="TIGR01549">
    <property type="entry name" value="HAD-SF-IA-v1"/>
    <property type="match status" value="1"/>
</dbReference>
<keyword evidence="3 5" id="KW-0378">Hydrolase</keyword>
<dbReference type="Proteomes" id="UP001589832">
    <property type="component" value="Unassembled WGS sequence"/>
</dbReference>
<dbReference type="InterPro" id="IPR036412">
    <property type="entry name" value="HAD-like_sf"/>
</dbReference>